<feature type="region of interest" description="Disordered" evidence="1">
    <location>
        <begin position="64"/>
        <end position="88"/>
    </location>
</feature>
<reference evidence="2" key="1">
    <citation type="submission" date="2021-02" db="EMBL/GenBank/DDBJ databases">
        <authorList>
            <person name="Dougan E. K."/>
            <person name="Rhodes N."/>
            <person name="Thang M."/>
            <person name="Chan C."/>
        </authorList>
    </citation>
    <scope>NUCLEOTIDE SEQUENCE</scope>
</reference>
<protein>
    <submittedName>
        <fullName evidence="2">Uncharacterized protein</fullName>
    </submittedName>
</protein>
<proteinExistence type="predicted"/>
<feature type="region of interest" description="Disordered" evidence="1">
    <location>
        <begin position="109"/>
        <end position="180"/>
    </location>
</feature>
<keyword evidence="3" id="KW-1185">Reference proteome</keyword>
<dbReference type="AlphaFoldDB" id="A0A812VBV8"/>
<dbReference type="OrthoDB" id="443849at2759"/>
<evidence type="ECO:0000256" key="1">
    <source>
        <dbReference type="SAM" id="MobiDB-lite"/>
    </source>
</evidence>
<name>A0A812VBV8_9DINO</name>
<accession>A0A812VBV8</accession>
<dbReference type="EMBL" id="CAJNDS010002826">
    <property type="protein sequence ID" value="CAE7610828.1"/>
    <property type="molecule type" value="Genomic_DNA"/>
</dbReference>
<sequence>MTEKEPTELVSCGRCNSVNSVPFGLDRFQCYSCGVSVVISRESSAACAAASPTALYLDNLQAPKEAKEGKSSQSAPSKKQEASSRGFFEKLTRQVDKTLQKVEQSLFADPPAGQAPAKASPALPVGQPLDEGKQNVSPGREAKPRSPAAGGYEASQGVPPKAAPSMQAAPNTERLRAAEERAARAEQLLEAAVAREAVSASERLTLRKQLETPFALLEFGTPDLDCDRNTHFDAFVDLQRPV</sequence>
<evidence type="ECO:0000313" key="3">
    <source>
        <dbReference type="Proteomes" id="UP000604046"/>
    </source>
</evidence>
<dbReference type="Proteomes" id="UP000604046">
    <property type="component" value="Unassembled WGS sequence"/>
</dbReference>
<comment type="caution">
    <text evidence="2">The sequence shown here is derived from an EMBL/GenBank/DDBJ whole genome shotgun (WGS) entry which is preliminary data.</text>
</comment>
<evidence type="ECO:0000313" key="2">
    <source>
        <dbReference type="EMBL" id="CAE7610828.1"/>
    </source>
</evidence>
<gene>
    <name evidence="2" type="ORF">SNAT2548_LOCUS34718</name>
</gene>
<feature type="compositionally biased region" description="Basic and acidic residues" evidence="1">
    <location>
        <begin position="78"/>
        <end position="88"/>
    </location>
</feature>
<organism evidence="2 3">
    <name type="scientific">Symbiodinium natans</name>
    <dbReference type="NCBI Taxonomy" id="878477"/>
    <lineage>
        <taxon>Eukaryota</taxon>
        <taxon>Sar</taxon>
        <taxon>Alveolata</taxon>
        <taxon>Dinophyceae</taxon>
        <taxon>Suessiales</taxon>
        <taxon>Symbiodiniaceae</taxon>
        <taxon>Symbiodinium</taxon>
    </lineage>
</organism>